<organism evidence="1 2">
    <name type="scientific">Brassica cretica</name>
    <name type="common">Mustard</name>
    <dbReference type="NCBI Taxonomy" id="69181"/>
    <lineage>
        <taxon>Eukaryota</taxon>
        <taxon>Viridiplantae</taxon>
        <taxon>Streptophyta</taxon>
        <taxon>Embryophyta</taxon>
        <taxon>Tracheophyta</taxon>
        <taxon>Spermatophyta</taxon>
        <taxon>Magnoliopsida</taxon>
        <taxon>eudicotyledons</taxon>
        <taxon>Gunneridae</taxon>
        <taxon>Pentapetalae</taxon>
        <taxon>rosids</taxon>
        <taxon>malvids</taxon>
        <taxon>Brassicales</taxon>
        <taxon>Brassicaceae</taxon>
        <taxon>Brassiceae</taxon>
        <taxon>Brassica</taxon>
    </lineage>
</organism>
<evidence type="ECO:0000313" key="1">
    <source>
        <dbReference type="EMBL" id="KAF2620361.1"/>
    </source>
</evidence>
<proteinExistence type="predicted"/>
<protein>
    <submittedName>
        <fullName evidence="1">Uncharacterized protein</fullName>
    </submittedName>
</protein>
<name>A0A8S9MR69_BRACR</name>
<dbReference type="AlphaFoldDB" id="A0A8S9MR69"/>
<dbReference type="EMBL" id="QGKW02000007">
    <property type="protein sequence ID" value="KAF2620361.1"/>
    <property type="molecule type" value="Genomic_DNA"/>
</dbReference>
<accession>A0A8S9MR69</accession>
<dbReference type="Proteomes" id="UP000712281">
    <property type="component" value="Unassembled WGS sequence"/>
</dbReference>
<reference evidence="1" key="1">
    <citation type="submission" date="2019-12" db="EMBL/GenBank/DDBJ databases">
        <title>Genome sequencing and annotation of Brassica cretica.</title>
        <authorList>
            <person name="Studholme D.J."/>
            <person name="Sarris P.F."/>
        </authorList>
    </citation>
    <scope>NUCLEOTIDE SEQUENCE</scope>
    <source>
        <strain evidence="1">PFS-001/15</strain>
        <tissue evidence="1">Leaf</tissue>
    </source>
</reference>
<comment type="caution">
    <text evidence="1">The sequence shown here is derived from an EMBL/GenBank/DDBJ whole genome shotgun (WGS) entry which is preliminary data.</text>
</comment>
<sequence length="86" mass="9821">MEFFPHSVDPAENEAWWVACYSWITPPIEKSFPVMSHRPVEAGAPSRCTSGFFELGLELGRYVATELRLERGRYVSTERNGRLVTT</sequence>
<gene>
    <name evidence="1" type="ORF">F2Q68_00041298</name>
</gene>
<evidence type="ECO:0000313" key="2">
    <source>
        <dbReference type="Proteomes" id="UP000712281"/>
    </source>
</evidence>